<accession>A0A7J7W3M7</accession>
<protein>
    <submittedName>
        <fullName evidence="3">Uncharacterized protein</fullName>
    </submittedName>
</protein>
<proteinExistence type="inferred from homology"/>
<evidence type="ECO:0000313" key="3">
    <source>
        <dbReference type="EMBL" id="KAF6331903.1"/>
    </source>
</evidence>
<dbReference type="PANTHER" id="PTHR21859">
    <property type="entry name" value="ACROSOME-SPECIFIC PROTEIN"/>
    <property type="match status" value="1"/>
</dbReference>
<feature type="compositionally biased region" description="Basic and acidic residues" evidence="2">
    <location>
        <begin position="260"/>
        <end position="277"/>
    </location>
</feature>
<comment type="caution">
    <text evidence="3">The sequence shown here is derived from an EMBL/GenBank/DDBJ whole genome shotgun (WGS) entry which is preliminary data.</text>
</comment>
<dbReference type="EMBL" id="JACAGB010000012">
    <property type="protein sequence ID" value="KAF6331903.1"/>
    <property type="molecule type" value="Genomic_DNA"/>
</dbReference>
<sequence>MALRGNSESPIGDKAEIESAADDLNFPLTATSLVGNKEHKPTYIQHIVSEEIHKILKAKLPVTNTISGRKSQRYSLVANIQPPKMPARQAGTSHMINNIVNSNDRAEIGQGTNRDKSEPTFIASVSREIVRAEELNATQPKTISILTTGKAGVSQRINKETMTIENPPSQLITELGKQVMAELKAKLEEKRSQAQDQPKDMSHDSDSLTDKTSLKLAKCGPSVVMEAPQVLHVRMEKQQEPWLPKHMPWSCQDQNIPPPVRKDMHPLTKPTDPKYEELGAGDAGLTPSQPGGKRFPPQGTALEEMLGSQSPQTQSHMEEDLPNSLFLSKVKSFFRRLQPKINCNIQEILQEAGIPMDSAQSRGGPGKSTGALTGTIMQVHRVISNIGKLPEGKLGHQQAGATNCPQESLPSAVQPGKPVQKEAVQAQAEQGQGHPSHRRTPTIINTMSSRHAAILAGQGSRQTINEDKHPQNVALKPHQKDPQSVLLKGTVPPPSPTCRPQAAKGPSAVPTTAGGTACRHQPPRFRHMMLLQNFQGEPFPAPR</sequence>
<gene>
    <name evidence="3" type="ORF">mPipKuh1_008206</name>
</gene>
<feature type="compositionally biased region" description="Low complexity" evidence="2">
    <location>
        <begin position="421"/>
        <end position="433"/>
    </location>
</feature>
<evidence type="ECO:0000256" key="1">
    <source>
        <dbReference type="ARBA" id="ARBA00035009"/>
    </source>
</evidence>
<dbReference type="PANTHER" id="PTHR21859:SF12">
    <property type="entry name" value="SPERMATOGENESIS-ASSOCIATED PROTEIN 31D1"/>
    <property type="match status" value="1"/>
</dbReference>
<dbReference type="AlphaFoldDB" id="A0A7J7W3M7"/>
<feature type="region of interest" description="Disordered" evidence="2">
    <location>
        <begin position="493"/>
        <end position="517"/>
    </location>
</feature>
<feature type="compositionally biased region" description="Polar residues" evidence="2">
    <location>
        <begin position="399"/>
        <end position="411"/>
    </location>
</feature>
<dbReference type="Proteomes" id="UP000558488">
    <property type="component" value="Unassembled WGS sequence"/>
</dbReference>
<feature type="region of interest" description="Disordered" evidence="2">
    <location>
        <begin position="259"/>
        <end position="300"/>
    </location>
</feature>
<evidence type="ECO:0000313" key="4">
    <source>
        <dbReference type="Proteomes" id="UP000558488"/>
    </source>
</evidence>
<comment type="similarity">
    <text evidence="1">Belongs to the SPATA31 family.</text>
</comment>
<feature type="region of interest" description="Disordered" evidence="2">
    <location>
        <begin position="391"/>
        <end position="441"/>
    </location>
</feature>
<name>A0A7J7W3M7_PIPKU</name>
<evidence type="ECO:0000256" key="2">
    <source>
        <dbReference type="SAM" id="MobiDB-lite"/>
    </source>
</evidence>
<organism evidence="3 4">
    <name type="scientific">Pipistrellus kuhlii</name>
    <name type="common">Kuhl's pipistrelle</name>
    <dbReference type="NCBI Taxonomy" id="59472"/>
    <lineage>
        <taxon>Eukaryota</taxon>
        <taxon>Metazoa</taxon>
        <taxon>Chordata</taxon>
        <taxon>Craniata</taxon>
        <taxon>Vertebrata</taxon>
        <taxon>Euteleostomi</taxon>
        <taxon>Mammalia</taxon>
        <taxon>Eutheria</taxon>
        <taxon>Laurasiatheria</taxon>
        <taxon>Chiroptera</taxon>
        <taxon>Yangochiroptera</taxon>
        <taxon>Vespertilionidae</taxon>
        <taxon>Pipistrellus</taxon>
    </lineage>
</organism>
<keyword evidence="4" id="KW-1185">Reference proteome</keyword>
<feature type="region of interest" description="Disordered" evidence="2">
    <location>
        <begin position="188"/>
        <end position="212"/>
    </location>
</feature>
<reference evidence="3 4" key="1">
    <citation type="journal article" date="2020" name="Nature">
        <title>Six reference-quality genomes reveal evolution of bat adaptations.</title>
        <authorList>
            <person name="Jebb D."/>
            <person name="Huang Z."/>
            <person name="Pippel M."/>
            <person name="Hughes G.M."/>
            <person name="Lavrichenko K."/>
            <person name="Devanna P."/>
            <person name="Winkler S."/>
            <person name="Jermiin L.S."/>
            <person name="Skirmuntt E.C."/>
            <person name="Katzourakis A."/>
            <person name="Burkitt-Gray L."/>
            <person name="Ray D.A."/>
            <person name="Sullivan K.A.M."/>
            <person name="Roscito J.G."/>
            <person name="Kirilenko B.M."/>
            <person name="Davalos L.M."/>
            <person name="Corthals A.P."/>
            <person name="Power M.L."/>
            <person name="Jones G."/>
            <person name="Ransome R.D."/>
            <person name="Dechmann D.K.N."/>
            <person name="Locatelli A.G."/>
            <person name="Puechmaille S.J."/>
            <person name="Fedrigo O."/>
            <person name="Jarvis E.D."/>
            <person name="Hiller M."/>
            <person name="Vernes S.C."/>
            <person name="Myers E.W."/>
            <person name="Teeling E.C."/>
        </authorList>
    </citation>
    <scope>NUCLEOTIDE SEQUENCE [LARGE SCALE GENOMIC DNA]</scope>
    <source>
        <strain evidence="3">MPipKuh1</strain>
        <tissue evidence="3">Flight muscle</tissue>
    </source>
</reference>